<organism evidence="1 2">
    <name type="scientific">Thelephora terrestris</name>
    <dbReference type="NCBI Taxonomy" id="56493"/>
    <lineage>
        <taxon>Eukaryota</taxon>
        <taxon>Fungi</taxon>
        <taxon>Dikarya</taxon>
        <taxon>Basidiomycota</taxon>
        <taxon>Agaricomycotina</taxon>
        <taxon>Agaricomycetes</taxon>
        <taxon>Thelephorales</taxon>
        <taxon>Thelephoraceae</taxon>
        <taxon>Thelephora</taxon>
    </lineage>
</organism>
<reference evidence="1" key="1">
    <citation type="journal article" date="2020" name="Nat. Commun.">
        <title>Large-scale genome sequencing of mycorrhizal fungi provides insights into the early evolution of symbiotic traits.</title>
        <authorList>
            <person name="Miyauchi S."/>
            <person name="Kiss E."/>
            <person name="Kuo A."/>
            <person name="Drula E."/>
            <person name="Kohler A."/>
            <person name="Sanchez-Garcia M."/>
            <person name="Morin E."/>
            <person name="Andreopoulos B."/>
            <person name="Barry K.W."/>
            <person name="Bonito G."/>
            <person name="Buee M."/>
            <person name="Carver A."/>
            <person name="Chen C."/>
            <person name="Cichocki N."/>
            <person name="Clum A."/>
            <person name="Culley D."/>
            <person name="Crous P.W."/>
            <person name="Fauchery L."/>
            <person name="Girlanda M."/>
            <person name="Hayes R.D."/>
            <person name="Keri Z."/>
            <person name="LaButti K."/>
            <person name="Lipzen A."/>
            <person name="Lombard V."/>
            <person name="Magnuson J."/>
            <person name="Maillard F."/>
            <person name="Murat C."/>
            <person name="Nolan M."/>
            <person name="Ohm R.A."/>
            <person name="Pangilinan J."/>
            <person name="Pereira M.F."/>
            <person name="Perotto S."/>
            <person name="Peter M."/>
            <person name="Pfister S."/>
            <person name="Riley R."/>
            <person name="Sitrit Y."/>
            <person name="Stielow J.B."/>
            <person name="Szollosi G."/>
            <person name="Zifcakova L."/>
            <person name="Stursova M."/>
            <person name="Spatafora J.W."/>
            <person name="Tedersoo L."/>
            <person name="Vaario L.M."/>
            <person name="Yamada A."/>
            <person name="Yan M."/>
            <person name="Wang P."/>
            <person name="Xu J."/>
            <person name="Bruns T."/>
            <person name="Baldrian P."/>
            <person name="Vilgalys R."/>
            <person name="Dunand C."/>
            <person name="Henrissat B."/>
            <person name="Grigoriev I.V."/>
            <person name="Hibbett D."/>
            <person name="Nagy L.G."/>
            <person name="Martin F.M."/>
        </authorList>
    </citation>
    <scope>NUCLEOTIDE SEQUENCE</scope>
    <source>
        <strain evidence="1">UH-Tt-Lm1</strain>
    </source>
</reference>
<dbReference type="GO" id="GO:0033615">
    <property type="term" value="P:mitochondrial proton-transporting ATP synthase complex assembly"/>
    <property type="evidence" value="ECO:0007669"/>
    <property type="project" value="TreeGrafter"/>
</dbReference>
<evidence type="ECO:0000313" key="1">
    <source>
        <dbReference type="EMBL" id="KAF9787911.1"/>
    </source>
</evidence>
<evidence type="ECO:0000313" key="2">
    <source>
        <dbReference type="Proteomes" id="UP000736335"/>
    </source>
</evidence>
<dbReference type="PANTHER" id="PTHR28106:SF1">
    <property type="entry name" value="MITOCHONDRIAL ATPASE COMPLEX SUBUNIT ATP10"/>
    <property type="match status" value="1"/>
</dbReference>
<gene>
    <name evidence="1" type="ORF">BJ322DRAFT_1136842</name>
</gene>
<dbReference type="GO" id="GO:0005743">
    <property type="term" value="C:mitochondrial inner membrane"/>
    <property type="evidence" value="ECO:0007669"/>
    <property type="project" value="TreeGrafter"/>
</dbReference>
<dbReference type="AlphaFoldDB" id="A0A9P6L907"/>
<dbReference type="Proteomes" id="UP000736335">
    <property type="component" value="Unassembled WGS sequence"/>
</dbReference>
<name>A0A9P6L907_9AGAM</name>
<dbReference type="EMBL" id="WIUZ02000004">
    <property type="protein sequence ID" value="KAF9787911.1"/>
    <property type="molecule type" value="Genomic_DNA"/>
</dbReference>
<proteinExistence type="predicted"/>
<dbReference type="Pfam" id="PF05176">
    <property type="entry name" value="ATP-synt_10"/>
    <property type="match status" value="1"/>
</dbReference>
<sequence>MLSGRSLARRAVRLKHAYSTTSPAKDELPPLPMLQRPLGVKEYPTTVAKTWAEKRADLLNQEKRLEQRRHLIKEATKGYFHDLNATRKYGGKTWIAPPKMIRQEAALYFPDIVGKLLHEGKLAHTTDLCKGNISVISMLSTKISEAQTASFVEPTNEAFLRERNYRFIQVNLQENILKSMLVSMFFSSLRKQIPQGLQPWYLVSSQNMEYVRESLGMVNKHIGYVYLLDEELKVRWAGCGDAKPEETDALRTSAGVLLKRIKVLNMLKKGKALTSKKRTPLEL</sequence>
<reference evidence="1" key="2">
    <citation type="submission" date="2020-11" db="EMBL/GenBank/DDBJ databases">
        <authorList>
            <consortium name="DOE Joint Genome Institute"/>
            <person name="Kuo A."/>
            <person name="Miyauchi S."/>
            <person name="Kiss E."/>
            <person name="Drula E."/>
            <person name="Kohler A."/>
            <person name="Sanchez-Garcia M."/>
            <person name="Andreopoulos B."/>
            <person name="Barry K.W."/>
            <person name="Bonito G."/>
            <person name="Buee M."/>
            <person name="Carver A."/>
            <person name="Chen C."/>
            <person name="Cichocki N."/>
            <person name="Clum A."/>
            <person name="Culley D."/>
            <person name="Crous P.W."/>
            <person name="Fauchery L."/>
            <person name="Girlanda M."/>
            <person name="Hayes R."/>
            <person name="Keri Z."/>
            <person name="Labutti K."/>
            <person name="Lipzen A."/>
            <person name="Lombard V."/>
            <person name="Magnuson J."/>
            <person name="Maillard F."/>
            <person name="Morin E."/>
            <person name="Murat C."/>
            <person name="Nolan M."/>
            <person name="Ohm R."/>
            <person name="Pangilinan J."/>
            <person name="Pereira M."/>
            <person name="Perotto S."/>
            <person name="Peter M."/>
            <person name="Riley R."/>
            <person name="Sitrit Y."/>
            <person name="Stielow B."/>
            <person name="Szollosi G."/>
            <person name="Zifcakova L."/>
            <person name="Stursova M."/>
            <person name="Spatafora J.W."/>
            <person name="Tedersoo L."/>
            <person name="Vaario L.-M."/>
            <person name="Yamada A."/>
            <person name="Yan M."/>
            <person name="Wang P."/>
            <person name="Xu J."/>
            <person name="Bruns T."/>
            <person name="Baldrian P."/>
            <person name="Vilgalys R."/>
            <person name="Henrissat B."/>
            <person name="Grigoriev I.V."/>
            <person name="Hibbett D."/>
            <person name="Nagy L.G."/>
            <person name="Martin F.M."/>
        </authorList>
    </citation>
    <scope>NUCLEOTIDE SEQUENCE</scope>
    <source>
        <strain evidence="1">UH-Tt-Lm1</strain>
    </source>
</reference>
<accession>A0A9P6L907</accession>
<keyword evidence="2" id="KW-1185">Reference proteome</keyword>
<comment type="caution">
    <text evidence="1">The sequence shown here is derived from an EMBL/GenBank/DDBJ whole genome shotgun (WGS) entry which is preliminary data.</text>
</comment>
<dbReference type="OrthoDB" id="17089at2759"/>
<dbReference type="InterPro" id="IPR007849">
    <property type="entry name" value="ATP10"/>
</dbReference>
<dbReference type="PANTHER" id="PTHR28106">
    <property type="entry name" value="MITOCHONDRIAL ATPASE COMPLEX SUBUNIT ATP10"/>
    <property type="match status" value="1"/>
</dbReference>
<protein>
    <submittedName>
        <fullName evidence="1">ATPase assembly factor ATP10</fullName>
    </submittedName>
</protein>